<evidence type="ECO:0000313" key="1">
    <source>
        <dbReference type="EMBL" id="KAL2277622.1"/>
    </source>
</evidence>
<dbReference type="InterPro" id="IPR025213">
    <property type="entry name" value="Sim4_Fta2"/>
</dbReference>
<evidence type="ECO:0008006" key="3">
    <source>
        <dbReference type="Google" id="ProtNLM"/>
    </source>
</evidence>
<accession>A0ABR4E5D6</accession>
<evidence type="ECO:0000313" key="2">
    <source>
        <dbReference type="Proteomes" id="UP001600888"/>
    </source>
</evidence>
<comment type="caution">
    <text evidence="1">The sequence shown here is derived from an EMBL/GenBank/DDBJ whole genome shotgun (WGS) entry which is preliminary data.</text>
</comment>
<organism evidence="1 2">
    <name type="scientific">Diaporthe vaccinii</name>
    <dbReference type="NCBI Taxonomy" id="105482"/>
    <lineage>
        <taxon>Eukaryota</taxon>
        <taxon>Fungi</taxon>
        <taxon>Dikarya</taxon>
        <taxon>Ascomycota</taxon>
        <taxon>Pezizomycotina</taxon>
        <taxon>Sordariomycetes</taxon>
        <taxon>Sordariomycetidae</taxon>
        <taxon>Diaporthales</taxon>
        <taxon>Diaporthaceae</taxon>
        <taxon>Diaporthe</taxon>
        <taxon>Diaporthe eres species complex</taxon>
    </lineage>
</organism>
<dbReference type="Proteomes" id="UP001600888">
    <property type="component" value="Unassembled WGS sequence"/>
</dbReference>
<reference evidence="1 2" key="1">
    <citation type="submission" date="2024-03" db="EMBL/GenBank/DDBJ databases">
        <title>A high-quality draft genome sequence of Diaporthe vaccinii, a causative agent of upright dieback and viscid rot disease in cranberry plants.</title>
        <authorList>
            <person name="Sarrasin M."/>
            <person name="Lang B.F."/>
            <person name="Burger G."/>
        </authorList>
    </citation>
    <scope>NUCLEOTIDE SEQUENCE [LARGE SCALE GENOMIC DNA]</scope>
    <source>
        <strain evidence="1 2">IS7</strain>
    </source>
</reference>
<dbReference type="Pfam" id="PF13095">
    <property type="entry name" value="FTA2"/>
    <property type="match status" value="1"/>
</dbReference>
<proteinExistence type="predicted"/>
<name>A0ABR4E5D6_9PEZI</name>
<dbReference type="EMBL" id="JBAWTH010000096">
    <property type="protein sequence ID" value="KAL2277622.1"/>
    <property type="molecule type" value="Genomic_DNA"/>
</dbReference>
<keyword evidence="2" id="KW-1185">Reference proteome</keyword>
<sequence>MAMPVAEDNWRLMSSAELPPYEGPKLQAFKYRSARIHWGDCIGGDIGSQAYVFKVKIKSKTYALKVFKFFNPSTPRFVLGPSGGILVSDDELAFHTDPFFAECRAYGRIEEARAKEKLVRKVAASCYGFLILGAREDEHLKRNGFDLWPTTIPPGHKYQAMAEGSPVRALVKEYIERDPDLDLRTMNGMLKDIRFLNRHKCLNREINDFPFRI</sequence>
<gene>
    <name evidence="1" type="ORF">FJTKL_15302</name>
</gene>
<protein>
    <recommendedName>
        <fullName evidence="3">Protein kinase domain-containing protein</fullName>
    </recommendedName>
</protein>